<dbReference type="Pfam" id="PF00440">
    <property type="entry name" value="TetR_N"/>
    <property type="match status" value="1"/>
</dbReference>
<evidence type="ECO:0000256" key="3">
    <source>
        <dbReference type="ARBA" id="ARBA00023163"/>
    </source>
</evidence>
<feature type="DNA-binding region" description="H-T-H motif" evidence="4">
    <location>
        <begin position="37"/>
        <end position="56"/>
    </location>
</feature>
<evidence type="ECO:0000313" key="6">
    <source>
        <dbReference type="EMBL" id="MBB2899405.1"/>
    </source>
</evidence>
<name>A0A7W4TIC9_KINRA</name>
<evidence type="ECO:0000256" key="1">
    <source>
        <dbReference type="ARBA" id="ARBA00023015"/>
    </source>
</evidence>
<dbReference type="SUPFAM" id="SSF46689">
    <property type="entry name" value="Homeodomain-like"/>
    <property type="match status" value="1"/>
</dbReference>
<dbReference type="GO" id="GO:0003700">
    <property type="term" value="F:DNA-binding transcription factor activity"/>
    <property type="evidence" value="ECO:0007669"/>
    <property type="project" value="TreeGrafter"/>
</dbReference>
<dbReference type="RefSeq" id="WP_183390069.1">
    <property type="nucleotide sequence ID" value="NZ_JACHVY010000001.1"/>
</dbReference>
<dbReference type="AlphaFoldDB" id="A0A7W4TIC9"/>
<comment type="caution">
    <text evidence="6">The sequence shown here is derived from an EMBL/GenBank/DDBJ whole genome shotgun (WGS) entry which is preliminary data.</text>
</comment>
<organism evidence="6 7">
    <name type="scientific">Kineococcus radiotolerans</name>
    <dbReference type="NCBI Taxonomy" id="131568"/>
    <lineage>
        <taxon>Bacteria</taxon>
        <taxon>Bacillati</taxon>
        <taxon>Actinomycetota</taxon>
        <taxon>Actinomycetes</taxon>
        <taxon>Kineosporiales</taxon>
        <taxon>Kineosporiaceae</taxon>
        <taxon>Kineococcus</taxon>
    </lineage>
</organism>
<keyword evidence="3" id="KW-0804">Transcription</keyword>
<feature type="domain" description="HTH tetR-type" evidence="5">
    <location>
        <begin position="14"/>
        <end position="74"/>
    </location>
</feature>
<evidence type="ECO:0000256" key="4">
    <source>
        <dbReference type="PROSITE-ProRule" id="PRU00335"/>
    </source>
</evidence>
<keyword evidence="1" id="KW-0805">Transcription regulation</keyword>
<dbReference type="Proteomes" id="UP000533269">
    <property type="component" value="Unassembled WGS sequence"/>
</dbReference>
<dbReference type="PANTHER" id="PTHR30055:SF234">
    <property type="entry name" value="HTH-TYPE TRANSCRIPTIONAL REGULATOR BETI"/>
    <property type="match status" value="1"/>
</dbReference>
<dbReference type="PANTHER" id="PTHR30055">
    <property type="entry name" value="HTH-TYPE TRANSCRIPTIONAL REGULATOR RUTR"/>
    <property type="match status" value="1"/>
</dbReference>
<evidence type="ECO:0000259" key="5">
    <source>
        <dbReference type="PROSITE" id="PS50977"/>
    </source>
</evidence>
<evidence type="ECO:0000256" key="2">
    <source>
        <dbReference type="ARBA" id="ARBA00023125"/>
    </source>
</evidence>
<proteinExistence type="predicted"/>
<dbReference type="PRINTS" id="PR00455">
    <property type="entry name" value="HTHTETR"/>
</dbReference>
<sequence length="210" mass="23055">MEQPEPSLRRQRVAERRAAIRATALQLFERHGFARVTVEEIARQAGVSHQTVFRHFATKEDLVLSLADTANDRFVERVAELGASAPVFQTLATALTDALTETLGQADGTQIRIVQEQVAAVDSIRARAVLREGERQAELVELLVAREDFGPARRDEAVLVVAVFGAASVVAQQRWRAAGARTDDLAQAYVDVLTELPVVLRRAMPGPVRP</sequence>
<dbReference type="InterPro" id="IPR001647">
    <property type="entry name" value="HTH_TetR"/>
</dbReference>
<dbReference type="GO" id="GO:0000976">
    <property type="term" value="F:transcription cis-regulatory region binding"/>
    <property type="evidence" value="ECO:0007669"/>
    <property type="project" value="TreeGrafter"/>
</dbReference>
<accession>A0A7W4TIC9</accession>
<dbReference type="InterPro" id="IPR050109">
    <property type="entry name" value="HTH-type_TetR-like_transc_reg"/>
</dbReference>
<dbReference type="Gene3D" id="1.10.357.10">
    <property type="entry name" value="Tetracycline Repressor, domain 2"/>
    <property type="match status" value="1"/>
</dbReference>
<dbReference type="PROSITE" id="PS50977">
    <property type="entry name" value="HTH_TETR_2"/>
    <property type="match status" value="1"/>
</dbReference>
<reference evidence="6 7" key="2">
    <citation type="submission" date="2020-08" db="EMBL/GenBank/DDBJ databases">
        <authorList>
            <person name="Partida-Martinez L."/>
            <person name="Huntemann M."/>
            <person name="Clum A."/>
            <person name="Wang J."/>
            <person name="Palaniappan K."/>
            <person name="Ritter S."/>
            <person name="Chen I.-M."/>
            <person name="Stamatis D."/>
            <person name="Reddy T."/>
            <person name="O'Malley R."/>
            <person name="Daum C."/>
            <person name="Shapiro N."/>
            <person name="Ivanova N."/>
            <person name="Kyrpides N."/>
            <person name="Woyke T."/>
        </authorList>
    </citation>
    <scope>NUCLEOTIDE SEQUENCE [LARGE SCALE GENOMIC DNA]</scope>
    <source>
        <strain evidence="6 7">AS2.23</strain>
    </source>
</reference>
<reference evidence="6 7" key="1">
    <citation type="submission" date="2020-08" db="EMBL/GenBank/DDBJ databases">
        <title>The Agave Microbiome: Exploring the role of microbial communities in plant adaptations to desert environments.</title>
        <authorList>
            <person name="Partida-Martinez L.P."/>
        </authorList>
    </citation>
    <scope>NUCLEOTIDE SEQUENCE [LARGE SCALE GENOMIC DNA]</scope>
    <source>
        <strain evidence="6 7">AS2.23</strain>
    </source>
</reference>
<gene>
    <name evidence="6" type="ORF">FHR75_000193</name>
</gene>
<protein>
    <submittedName>
        <fullName evidence="6">AcrR family transcriptional regulator</fullName>
    </submittedName>
</protein>
<dbReference type="InterPro" id="IPR009057">
    <property type="entry name" value="Homeodomain-like_sf"/>
</dbReference>
<evidence type="ECO:0000313" key="7">
    <source>
        <dbReference type="Proteomes" id="UP000533269"/>
    </source>
</evidence>
<dbReference type="EMBL" id="JACHVY010000001">
    <property type="protein sequence ID" value="MBB2899405.1"/>
    <property type="molecule type" value="Genomic_DNA"/>
</dbReference>
<keyword evidence="2 4" id="KW-0238">DNA-binding</keyword>